<feature type="domain" description="Sulphur oxidation protein SoxZ" evidence="2">
    <location>
        <begin position="178"/>
        <end position="266"/>
    </location>
</feature>
<dbReference type="InterPro" id="IPR030831">
    <property type="entry name" value="Fuse-rel_SoxYZ"/>
</dbReference>
<feature type="signal peptide" evidence="1">
    <location>
        <begin position="1"/>
        <end position="24"/>
    </location>
</feature>
<evidence type="ECO:0000259" key="3">
    <source>
        <dbReference type="Pfam" id="PF13501"/>
    </source>
</evidence>
<accession>A0A858Q4R5</accession>
<dbReference type="InterPro" id="IPR014880">
    <property type="entry name" value="SoxZ_dom"/>
</dbReference>
<organism evidence="4 5">
    <name type="scientific">Methylococcus geothermalis</name>
    <dbReference type="NCBI Taxonomy" id="2681310"/>
    <lineage>
        <taxon>Bacteria</taxon>
        <taxon>Pseudomonadati</taxon>
        <taxon>Pseudomonadota</taxon>
        <taxon>Gammaproteobacteria</taxon>
        <taxon>Methylococcales</taxon>
        <taxon>Methylococcaceae</taxon>
        <taxon>Methylococcus</taxon>
    </lineage>
</organism>
<dbReference type="Proteomes" id="UP000503004">
    <property type="component" value="Chromosome"/>
</dbReference>
<dbReference type="NCBIfam" id="TIGR04557">
    <property type="entry name" value="fuse_rel_SoxYZ"/>
    <property type="match status" value="1"/>
</dbReference>
<dbReference type="Pfam" id="PF13501">
    <property type="entry name" value="SoxY"/>
    <property type="match status" value="1"/>
</dbReference>
<sequence length="270" mass="29379">MQAGIVPRIWILLLGITVSAWAQAADPQDEGAWTSALRAQYFGDKPMEEGNTVIELTAPYRAEDPALVPIQITGKIPQKPEQYIKRITLIIDNNPVPFAASFDLTPATGKADLAMRVRVNSYTYVRAIAETSDGKLHMNKAFVKASGGCSAPIGSDLDAAMARLGKMKFRTDGDKLALGQANPVQLLISHPNITGLQMDQISRLIKPPHYVEEVKVSFNGAPVLTAKTDIAISADPHFRFYFVPDKAGELKAEIRDNLGKTFTASQTVTD</sequence>
<dbReference type="Gene3D" id="2.60.40.2470">
    <property type="entry name" value="SoxY domain"/>
    <property type="match status" value="1"/>
</dbReference>
<dbReference type="KEGG" id="metu:GNH96_01880"/>
<dbReference type="Gene3D" id="2.60.40.10">
    <property type="entry name" value="Immunoglobulins"/>
    <property type="match status" value="1"/>
</dbReference>
<feature type="domain" description="Ig-like SoxY" evidence="3">
    <location>
        <begin position="39"/>
        <end position="149"/>
    </location>
</feature>
<dbReference type="InterPro" id="IPR013783">
    <property type="entry name" value="Ig-like_fold"/>
</dbReference>
<evidence type="ECO:0000313" key="5">
    <source>
        <dbReference type="Proteomes" id="UP000503004"/>
    </source>
</evidence>
<dbReference type="EMBL" id="CP046565">
    <property type="protein sequence ID" value="QJD28832.1"/>
    <property type="molecule type" value="Genomic_DNA"/>
</dbReference>
<protein>
    <submittedName>
        <fullName evidence="4">Quinoprotein dehydrogenase-associated SoxYZ-like carrier</fullName>
    </submittedName>
</protein>
<name>A0A858Q4R5_9GAMM</name>
<dbReference type="AlphaFoldDB" id="A0A858Q4R5"/>
<dbReference type="InterPro" id="IPR032711">
    <property type="entry name" value="SoxY"/>
</dbReference>
<reference evidence="5" key="1">
    <citation type="submission" date="2019-12" db="EMBL/GenBank/DDBJ databases">
        <authorList>
            <person name="Awala S.I."/>
            <person name="Rhee S.K."/>
        </authorList>
    </citation>
    <scope>NUCLEOTIDE SEQUENCE [LARGE SCALE GENOMIC DNA]</scope>
    <source>
        <strain evidence="5">IM1</strain>
    </source>
</reference>
<gene>
    <name evidence="4" type="ORF">GNH96_01880</name>
</gene>
<dbReference type="SUPFAM" id="SSF81296">
    <property type="entry name" value="E set domains"/>
    <property type="match status" value="1"/>
</dbReference>
<evidence type="ECO:0000256" key="1">
    <source>
        <dbReference type="SAM" id="SignalP"/>
    </source>
</evidence>
<dbReference type="Pfam" id="PF08770">
    <property type="entry name" value="SoxZ"/>
    <property type="match status" value="1"/>
</dbReference>
<feature type="chain" id="PRO_5033062970" evidence="1">
    <location>
        <begin position="25"/>
        <end position="270"/>
    </location>
</feature>
<dbReference type="InterPro" id="IPR014756">
    <property type="entry name" value="Ig_E-set"/>
</dbReference>
<evidence type="ECO:0000259" key="2">
    <source>
        <dbReference type="Pfam" id="PF08770"/>
    </source>
</evidence>
<keyword evidence="5" id="KW-1185">Reference proteome</keyword>
<keyword evidence="1" id="KW-0732">Signal</keyword>
<proteinExistence type="predicted"/>
<dbReference type="RefSeq" id="WP_169601757.1">
    <property type="nucleotide sequence ID" value="NZ_CP046565.1"/>
</dbReference>
<evidence type="ECO:0000313" key="4">
    <source>
        <dbReference type="EMBL" id="QJD28832.1"/>
    </source>
</evidence>
<dbReference type="InterPro" id="IPR038162">
    <property type="entry name" value="SoxY_sf"/>
</dbReference>